<dbReference type="Gene3D" id="3.40.720.10">
    <property type="entry name" value="Alkaline Phosphatase, subunit A"/>
    <property type="match status" value="1"/>
</dbReference>
<name>A0A518G1B4_9BACT</name>
<dbReference type="EMBL" id="CP036298">
    <property type="protein sequence ID" value="QDV22391.1"/>
    <property type="molecule type" value="Genomic_DNA"/>
</dbReference>
<reference evidence="1 2" key="1">
    <citation type="submission" date="2019-02" db="EMBL/GenBank/DDBJ databases">
        <title>Deep-cultivation of Planctomycetes and their phenomic and genomic characterization uncovers novel biology.</title>
        <authorList>
            <person name="Wiegand S."/>
            <person name="Jogler M."/>
            <person name="Boedeker C."/>
            <person name="Pinto D."/>
            <person name="Vollmers J."/>
            <person name="Rivas-Marin E."/>
            <person name="Kohn T."/>
            <person name="Peeters S.H."/>
            <person name="Heuer A."/>
            <person name="Rast P."/>
            <person name="Oberbeckmann S."/>
            <person name="Bunk B."/>
            <person name="Jeske O."/>
            <person name="Meyerdierks A."/>
            <person name="Storesund J.E."/>
            <person name="Kallscheuer N."/>
            <person name="Luecker S."/>
            <person name="Lage O.M."/>
            <person name="Pohl T."/>
            <person name="Merkel B.J."/>
            <person name="Hornburger P."/>
            <person name="Mueller R.-W."/>
            <person name="Bruemmer F."/>
            <person name="Labrenz M."/>
            <person name="Spormann A.M."/>
            <person name="Op den Camp H."/>
            <person name="Overmann J."/>
            <person name="Amann R."/>
            <person name="Jetten M.S.M."/>
            <person name="Mascher T."/>
            <person name="Medema M.H."/>
            <person name="Devos D.P."/>
            <person name="Kaster A.-K."/>
            <person name="Ovreas L."/>
            <person name="Rohde M."/>
            <person name="Galperin M.Y."/>
            <person name="Jogler C."/>
        </authorList>
    </citation>
    <scope>NUCLEOTIDE SEQUENCE [LARGE SCALE GENOMIC DNA]</scope>
    <source>
        <strain evidence="1 2">Q31a</strain>
    </source>
</reference>
<accession>A0A518G1B4</accession>
<dbReference type="Pfam" id="PF07394">
    <property type="entry name" value="DUF1501"/>
    <property type="match status" value="1"/>
</dbReference>
<keyword evidence="2" id="KW-1185">Reference proteome</keyword>
<dbReference type="InterPro" id="IPR010869">
    <property type="entry name" value="DUF1501"/>
</dbReference>
<dbReference type="PANTHER" id="PTHR43737">
    <property type="entry name" value="BLL7424 PROTEIN"/>
    <property type="match status" value="1"/>
</dbReference>
<dbReference type="InterPro" id="IPR006311">
    <property type="entry name" value="TAT_signal"/>
</dbReference>
<dbReference type="AlphaFoldDB" id="A0A518G1B4"/>
<sequence>MKRSESHQNSAPCQSGSQVGCADHQLHRRLFLQGSMAGAASVASFQSLFSVPAFAETVQRRGKRCILLWLCGAPSQFETWDPKPGRPSSGPFPSMASCIPGVHVSSLMPKCATIMDKLTVVRSMSTEPGEHFQAIDMLTRGEGPRPPFTRPILGSVIAQQLGQLDSPVPQFVLLDPCPEGNEFRSFKAANWAGWLGAEYGPVRFGGEYRLDNVIRPEELSELEHADREALRSFLSRKFMNDHRTAAVESYNAVFERVNGLMQAAPLFDLAALPQRDRERYGPGTFGMHSLLARHLVENGSTFVMVANGMPWDCHVFNHETHQMLVPELDRVIFHLISDLEQSGQLDDTLVLMMGEFGRTPFLNDARGRDHYPQAWSMAMAGGGLRPGVVYGATDEDGVAVSDKPVNQRQLFATIFAALGIDPHETYDLPGFPTFHRVEQDTAPIAELLA</sequence>
<evidence type="ECO:0000313" key="1">
    <source>
        <dbReference type="EMBL" id="QDV22391.1"/>
    </source>
</evidence>
<dbReference type="KEGG" id="ahel:Q31a_06760"/>
<dbReference type="Proteomes" id="UP000318017">
    <property type="component" value="Chromosome"/>
</dbReference>
<dbReference type="SUPFAM" id="SSF53649">
    <property type="entry name" value="Alkaline phosphatase-like"/>
    <property type="match status" value="1"/>
</dbReference>
<dbReference type="InterPro" id="IPR017850">
    <property type="entry name" value="Alkaline_phosphatase_core_sf"/>
</dbReference>
<protein>
    <recommendedName>
        <fullName evidence="3">DUF1501 domain-containing protein</fullName>
    </recommendedName>
</protein>
<evidence type="ECO:0008006" key="3">
    <source>
        <dbReference type="Google" id="ProtNLM"/>
    </source>
</evidence>
<dbReference type="PROSITE" id="PS51318">
    <property type="entry name" value="TAT"/>
    <property type="match status" value="1"/>
</dbReference>
<organism evidence="1 2">
    <name type="scientific">Aureliella helgolandensis</name>
    <dbReference type="NCBI Taxonomy" id="2527968"/>
    <lineage>
        <taxon>Bacteria</taxon>
        <taxon>Pseudomonadati</taxon>
        <taxon>Planctomycetota</taxon>
        <taxon>Planctomycetia</taxon>
        <taxon>Pirellulales</taxon>
        <taxon>Pirellulaceae</taxon>
        <taxon>Aureliella</taxon>
    </lineage>
</organism>
<dbReference type="RefSeq" id="WP_145073885.1">
    <property type="nucleotide sequence ID" value="NZ_CP036298.1"/>
</dbReference>
<gene>
    <name evidence="1" type="ORF">Q31a_06760</name>
</gene>
<evidence type="ECO:0000313" key="2">
    <source>
        <dbReference type="Proteomes" id="UP000318017"/>
    </source>
</evidence>
<dbReference type="PANTHER" id="PTHR43737:SF1">
    <property type="entry name" value="DUF1501 DOMAIN-CONTAINING PROTEIN"/>
    <property type="match status" value="1"/>
</dbReference>
<dbReference type="OrthoDB" id="127333at2"/>
<proteinExistence type="predicted"/>